<comment type="caution">
    <text evidence="6">The sequence shown here is derived from an EMBL/GenBank/DDBJ whole genome shotgun (WGS) entry which is preliminary data.</text>
</comment>
<protein>
    <submittedName>
        <fullName evidence="6">Phosphodiesterase</fullName>
    </submittedName>
</protein>
<keyword evidence="1" id="KW-0479">Metal-binding</keyword>
<dbReference type="SUPFAM" id="SSF56300">
    <property type="entry name" value="Metallo-dependent phosphatases"/>
    <property type="match status" value="1"/>
</dbReference>
<dbReference type="InterPro" id="IPR050884">
    <property type="entry name" value="CNP_phosphodiesterase-III"/>
</dbReference>
<dbReference type="GO" id="GO:0016787">
    <property type="term" value="F:hydrolase activity"/>
    <property type="evidence" value="ECO:0007669"/>
    <property type="project" value="UniProtKB-KW"/>
</dbReference>
<accession>A0A372ZM72</accession>
<comment type="similarity">
    <text evidence="4">Belongs to the cyclic nucleotide phosphodiesterase class-III family.</text>
</comment>
<reference evidence="6 7" key="1">
    <citation type="submission" date="2018-08" db="EMBL/GenBank/DDBJ databases">
        <title>Diversity &amp; Physiological Properties of Lignin-Decomposing Actinobacteria from Soil.</title>
        <authorList>
            <person name="Roh S.G."/>
            <person name="Kim S.B."/>
        </authorList>
    </citation>
    <scope>NUCLEOTIDE SEQUENCE [LARGE SCALE GENOMIC DNA]</scope>
    <source>
        <strain evidence="6 7">MMS17-GH009</strain>
    </source>
</reference>
<dbReference type="InterPro" id="IPR029052">
    <property type="entry name" value="Metallo-depent_PP-like"/>
</dbReference>
<sequence>MLTIAHLSDIHLGQDHGRDDGKRARRRAEQVMAYLDALPGPLDAVLVTGDLADQGLPEEYRQVAEVLVSRHPVFTCPGNHDSRSPYREVLLGEAPGEEPVNRLHRLPGADVLMLDSSIPGQHDGLLDEPTLDWLDAELASGRTELPALVAFHHPPVELHLPYVDPIRQFGEERLERVLRRHPRVAALFCGHAHTSAATAFAGLPLLIAPGVVSTVTLPFEGGPGISFDHPPMLAFHVLDEDRRLTTHYRALPLRD</sequence>
<dbReference type="RefSeq" id="WP_117492717.1">
    <property type="nucleotide sequence ID" value="NZ_QVIG01000002.1"/>
</dbReference>
<dbReference type="Gene3D" id="3.60.21.10">
    <property type="match status" value="1"/>
</dbReference>
<organism evidence="6 7">
    <name type="scientific">Kitasatospora xanthocidica</name>
    <dbReference type="NCBI Taxonomy" id="83382"/>
    <lineage>
        <taxon>Bacteria</taxon>
        <taxon>Bacillati</taxon>
        <taxon>Actinomycetota</taxon>
        <taxon>Actinomycetes</taxon>
        <taxon>Kitasatosporales</taxon>
        <taxon>Streptomycetaceae</taxon>
        <taxon>Kitasatospora</taxon>
    </lineage>
</organism>
<dbReference type="PANTHER" id="PTHR42988:SF2">
    <property type="entry name" value="CYCLIC NUCLEOTIDE PHOSPHODIESTERASE CBUA0032-RELATED"/>
    <property type="match status" value="1"/>
</dbReference>
<dbReference type="Proteomes" id="UP000263377">
    <property type="component" value="Unassembled WGS sequence"/>
</dbReference>
<evidence type="ECO:0000313" key="6">
    <source>
        <dbReference type="EMBL" id="RGD56347.1"/>
    </source>
</evidence>
<keyword evidence="2" id="KW-0378">Hydrolase</keyword>
<dbReference type="EMBL" id="QVIG01000002">
    <property type="protein sequence ID" value="RGD56347.1"/>
    <property type="molecule type" value="Genomic_DNA"/>
</dbReference>
<name>A0A372ZM72_9ACTN</name>
<proteinExistence type="inferred from homology"/>
<keyword evidence="3" id="KW-0408">Iron</keyword>
<evidence type="ECO:0000256" key="2">
    <source>
        <dbReference type="ARBA" id="ARBA00022801"/>
    </source>
</evidence>
<evidence type="ECO:0000313" key="7">
    <source>
        <dbReference type="Proteomes" id="UP000263377"/>
    </source>
</evidence>
<evidence type="ECO:0000256" key="1">
    <source>
        <dbReference type="ARBA" id="ARBA00022723"/>
    </source>
</evidence>
<dbReference type="GO" id="GO:0046872">
    <property type="term" value="F:metal ion binding"/>
    <property type="evidence" value="ECO:0007669"/>
    <property type="project" value="UniProtKB-KW"/>
</dbReference>
<evidence type="ECO:0000256" key="3">
    <source>
        <dbReference type="ARBA" id="ARBA00023004"/>
    </source>
</evidence>
<keyword evidence="7" id="KW-1185">Reference proteome</keyword>
<evidence type="ECO:0000256" key="4">
    <source>
        <dbReference type="ARBA" id="ARBA00025742"/>
    </source>
</evidence>
<dbReference type="AlphaFoldDB" id="A0A372ZM72"/>
<evidence type="ECO:0000259" key="5">
    <source>
        <dbReference type="Pfam" id="PF00149"/>
    </source>
</evidence>
<feature type="domain" description="Calcineurin-like phosphoesterase" evidence="5">
    <location>
        <begin position="3"/>
        <end position="194"/>
    </location>
</feature>
<dbReference type="PANTHER" id="PTHR42988">
    <property type="entry name" value="PHOSPHOHYDROLASE"/>
    <property type="match status" value="1"/>
</dbReference>
<gene>
    <name evidence="6" type="ORF">DR950_37940</name>
</gene>
<dbReference type="InterPro" id="IPR004843">
    <property type="entry name" value="Calcineurin-like_PHP"/>
</dbReference>
<dbReference type="Pfam" id="PF00149">
    <property type="entry name" value="Metallophos"/>
    <property type="match status" value="1"/>
</dbReference>